<dbReference type="InterPro" id="IPR050557">
    <property type="entry name" value="RTX_toxin/Mannuronan_C5-epim"/>
</dbReference>
<keyword evidence="7" id="KW-0472">Membrane</keyword>
<dbReference type="Proteomes" id="UP000030345">
    <property type="component" value="Unassembled WGS sequence"/>
</dbReference>
<dbReference type="RefSeq" id="WP_052043487.1">
    <property type="nucleotide sequence ID" value="NZ_CP138981.1"/>
</dbReference>
<evidence type="ECO:0000256" key="7">
    <source>
        <dbReference type="ARBA" id="ARBA00023136"/>
    </source>
</evidence>
<dbReference type="PROSITE" id="PS00330">
    <property type="entry name" value="HEMOLYSIN_CALCIUM"/>
    <property type="match status" value="5"/>
</dbReference>
<dbReference type="EC" id="3.1.3.1" evidence="9"/>
<dbReference type="Pfam" id="PF00353">
    <property type="entry name" value="HemolysinCabind"/>
    <property type="match status" value="11"/>
</dbReference>
<protein>
    <submittedName>
        <fullName evidence="9">Alkaline phosphatasee</fullName>
        <ecNumber evidence="9">3.1.3.1</ecNumber>
    </submittedName>
</protein>
<keyword evidence="4" id="KW-0800">Toxin</keyword>
<feature type="compositionally biased region" description="Basic and acidic residues" evidence="8">
    <location>
        <begin position="1330"/>
        <end position="1340"/>
    </location>
</feature>
<feature type="compositionally biased region" description="Basic and acidic residues" evidence="8">
    <location>
        <begin position="1566"/>
        <end position="1577"/>
    </location>
</feature>
<feature type="region of interest" description="Disordered" evidence="8">
    <location>
        <begin position="1084"/>
        <end position="1127"/>
    </location>
</feature>
<comment type="caution">
    <text evidence="9">The sequence shown here is derived from an EMBL/GenBank/DDBJ whole genome shotgun (WGS) entry which is preliminary data.</text>
</comment>
<dbReference type="SUPFAM" id="SSF51120">
    <property type="entry name" value="beta-Roll"/>
    <property type="match status" value="6"/>
</dbReference>
<dbReference type="GO" id="GO:0090729">
    <property type="term" value="F:toxin activity"/>
    <property type="evidence" value="ECO:0007669"/>
    <property type="project" value="UniProtKB-KW"/>
</dbReference>
<proteinExistence type="predicted"/>
<dbReference type="OrthoDB" id="542555at2"/>
<keyword evidence="9" id="KW-0378">Hydrolase</keyword>
<dbReference type="PRINTS" id="PR00313">
    <property type="entry name" value="CABNDNGRPT"/>
</dbReference>
<dbReference type="eggNOG" id="COG4625">
    <property type="taxonomic scope" value="Bacteria"/>
</dbReference>
<dbReference type="GO" id="GO:0004035">
    <property type="term" value="F:alkaline phosphatase activity"/>
    <property type="evidence" value="ECO:0007669"/>
    <property type="project" value="UniProtKB-EC"/>
</dbReference>
<evidence type="ECO:0000256" key="6">
    <source>
        <dbReference type="ARBA" id="ARBA00023026"/>
    </source>
</evidence>
<dbReference type="PANTHER" id="PTHR38340:SF1">
    <property type="entry name" value="S-LAYER PROTEIN"/>
    <property type="match status" value="1"/>
</dbReference>
<dbReference type="InterPro" id="IPR010620">
    <property type="entry name" value="SBBP_repeat"/>
</dbReference>
<keyword evidence="6" id="KW-0843">Virulence</keyword>
<keyword evidence="3" id="KW-0964">Secreted</keyword>
<accession>A0A0A2B2T7</accession>
<dbReference type="EMBL" id="JNAS01000002">
    <property type="protein sequence ID" value="KGG08156.1"/>
    <property type="molecule type" value="Genomic_DNA"/>
</dbReference>
<evidence type="ECO:0000256" key="8">
    <source>
        <dbReference type="SAM" id="MobiDB-lite"/>
    </source>
</evidence>
<keyword evidence="5" id="KW-0677">Repeat</keyword>
<comment type="subcellular location">
    <subcellularLocation>
        <location evidence="1">Membrane</location>
    </subcellularLocation>
    <subcellularLocation>
        <location evidence="2">Secreted</location>
    </subcellularLocation>
</comment>
<dbReference type="Gene3D" id="2.150.10.10">
    <property type="entry name" value="Serralysin-like metalloprotease, C-terminal"/>
    <property type="match status" value="9"/>
</dbReference>
<dbReference type="GO" id="GO:0005576">
    <property type="term" value="C:extracellular region"/>
    <property type="evidence" value="ECO:0007669"/>
    <property type="project" value="UniProtKB-SubCell"/>
</dbReference>
<feature type="region of interest" description="Disordered" evidence="8">
    <location>
        <begin position="1322"/>
        <end position="1351"/>
    </location>
</feature>
<dbReference type="STRING" id="59926.EV02_0824"/>
<dbReference type="PRINTS" id="PR01488">
    <property type="entry name" value="RTXTOXINA"/>
</dbReference>
<dbReference type="GO" id="GO:0005509">
    <property type="term" value="F:calcium ion binding"/>
    <property type="evidence" value="ECO:0007669"/>
    <property type="project" value="InterPro"/>
</dbReference>
<evidence type="ECO:0000256" key="5">
    <source>
        <dbReference type="ARBA" id="ARBA00022737"/>
    </source>
</evidence>
<dbReference type="InterPro" id="IPR001343">
    <property type="entry name" value="Hemolysn_Ca-bd"/>
</dbReference>
<dbReference type="eggNOG" id="COG2931">
    <property type="taxonomic scope" value="Bacteria"/>
</dbReference>
<evidence type="ECO:0000256" key="4">
    <source>
        <dbReference type="ARBA" id="ARBA00022656"/>
    </source>
</evidence>
<organism evidence="9 10">
    <name type="scientific">Prochlorococcus marinus str. SB</name>
    <dbReference type="NCBI Taxonomy" id="59926"/>
    <lineage>
        <taxon>Bacteria</taxon>
        <taxon>Bacillati</taxon>
        <taxon>Cyanobacteriota</taxon>
        <taxon>Cyanophyceae</taxon>
        <taxon>Synechococcales</taxon>
        <taxon>Prochlorococcaceae</taxon>
        <taxon>Prochlorococcus</taxon>
    </lineage>
</organism>
<dbReference type="InterPro" id="IPR018511">
    <property type="entry name" value="Hemolysin-typ_Ca-bd_CS"/>
</dbReference>
<evidence type="ECO:0000256" key="2">
    <source>
        <dbReference type="ARBA" id="ARBA00004613"/>
    </source>
</evidence>
<sequence length="1730" mass="185385">MTNVNDGSAEFSISGTAEVGNTLSISVDTADPDGTGNLSYSWQTSSDNFNSLGVGTNSKLNLENVNIFGSGLDDYVYDITTGENGNVYVSGTTRGSFDGHINKGDLLTRGFISKIDKDGERIWTKFIETEEIEINSNTHVSSLAIARGLDGSIYVGGSARGKLDGYSPIGSYGYLQKYDKDGNKVWTQIFNSTSTGVNNINIGRDGSVYVDGYTYGDLVDRKTNEWSRAVFIAKYDNEGNQNWIKLLNSPDKSDVVSDSVISKDGNLYVTGSTEGNLNGEINKGSRDIFISKIDQTGDLVWTRLSGTVTADEASSITLDDEENIYIGGYTNGNLDDKSKIGPLGQPDAFLIKYDEDGRKLWTNIFGADSIYSDDSLHSLVFSKDGNIYGAGTTQFETFGNSNIFIKSFDKDGVQNWSELYGHNYTFAGNQVKSLVFNNNKSYLIGNTRLNPNGSDGTFVGKENIGGYDSFLIQFTNPSFVQEVSTSNTYTVLSKDEGQFIKAVISYEDAQGFDETVTTSSSSIPYVDDGDASFSIVGTAVVGNTLSISKDSKDPDGTGTLSYSWQISSDDSTWSVVGTDSTYEVSGSDEGKSIKAVISYQDAQGFDEAVITSTSAIPILNNGIAEFSISGNAEVGNTLSISVDTADPDGTGNLSYSWQTSLDNSIWSVVGADSTYTVGAIEEGKSLRAVISYEDDQGFDELVITSSSIVSAIKNDGEAVFSLDGTKEVSYILNISEDEADPDGTGSLSYQWQSSLDGNSWTNESEESYYHIKYDDSDKYIRALVSYEDDQGFSGSVTTDSIHIEKHSIQSSIESLEEELEDVTYYSDLDITGYRHRFGSSSGDTMRSSDGFEIIWGLKGNDYLEADGSGYTDEQILLGGSGNDTYEIDNGAYGATVIYEAPNHGSKDKIYLGSNYYYYGIFGTIDKKHLFATDGGHGLIIMDALENKGIEKINIGGNEYSSSSFLRKMKSFPGYLGNVSWSQMKSQLKTLYGNDIGNQYYKTVKKAISDIASAVKKVESSKKDREEEIEDDIASLESQANDLDVTVKSSSSMTLKDEFKNLTLTGEENNDATGNSLDNIITGNSGDNILDGGSGDDSLKGGDGDDTYYVDSKDDRVTEKSGEGKDTVKSSVEWSLVETKYIENLTLTGTSHINAHGNELDNTIRGNSGDNKLYGKDGDDKFYGGEGNDKIYGWKGEDIIYGEDGDDYLKGHYSKDKLYGGAGDDTLLGGTSSDMLDGGEGDDELYGESSADKLYGGSGNDILYGGTSSDELYGGDDEDKLYGGSSSDILYGEDGDDYLKGHSSADKLYGGNGNDYLRGGSSSDELYGGAGDDRLKGESGSDKMYGGDGDDTYYVSSKSDSVTEEENEGTDLIYSSVTFTASSNVENLTLTGKGNISGSGNDLANTLTGNDKANKLYGKSGDDTLYGGKGNDRLYGSEGADILYGDSGNDYLKAHSGNDILWGGTGKDWLRGGEDNDKLYGESSSDKLYGEDGDDELYGGSSADSLYGGVGDDYLDGGSSADKLYGGVGNDQLYGGSSADKLYGQDGDDYLEGGTSKDMLSGGNGNDELHGGTSDDKLYGGAGADQLYGDTGDDYLKGHSGADDLYGGEDDDYLRGGDDGDTLYGESGDDLLKGEDGDDILYGGLGKDDLYGGSGNDVFVLTPGSGYDRIRDFEEGDKVNLNGIDNNQLGVFDSGKNLKVYTDENKSDLLAIVYGYNLSDLNGVGITDILV</sequence>
<dbReference type="GO" id="GO:0016020">
    <property type="term" value="C:membrane"/>
    <property type="evidence" value="ECO:0007669"/>
    <property type="project" value="UniProtKB-SubCell"/>
</dbReference>
<gene>
    <name evidence="9" type="ORF">EV02_0824</name>
</gene>
<dbReference type="SUPFAM" id="SSF101898">
    <property type="entry name" value="NHL repeat"/>
    <property type="match status" value="1"/>
</dbReference>
<dbReference type="Pfam" id="PF06739">
    <property type="entry name" value="SBBP"/>
    <property type="match status" value="2"/>
</dbReference>
<dbReference type="PANTHER" id="PTHR38340">
    <property type="entry name" value="S-LAYER PROTEIN"/>
    <property type="match status" value="1"/>
</dbReference>
<evidence type="ECO:0000313" key="10">
    <source>
        <dbReference type="Proteomes" id="UP000030345"/>
    </source>
</evidence>
<feature type="compositionally biased region" description="Basic and acidic residues" evidence="8">
    <location>
        <begin position="1110"/>
        <end position="1127"/>
    </location>
</feature>
<evidence type="ECO:0000313" key="9">
    <source>
        <dbReference type="EMBL" id="KGG08156.1"/>
    </source>
</evidence>
<evidence type="ECO:0000256" key="3">
    <source>
        <dbReference type="ARBA" id="ARBA00022525"/>
    </source>
</evidence>
<evidence type="ECO:0000256" key="1">
    <source>
        <dbReference type="ARBA" id="ARBA00004370"/>
    </source>
</evidence>
<dbReference type="Gene3D" id="2.60.40.2700">
    <property type="match status" value="4"/>
</dbReference>
<dbReference type="eggNOG" id="COG1520">
    <property type="taxonomic scope" value="Bacteria"/>
</dbReference>
<feature type="region of interest" description="Disordered" evidence="8">
    <location>
        <begin position="1544"/>
        <end position="1577"/>
    </location>
</feature>
<dbReference type="InterPro" id="IPR011049">
    <property type="entry name" value="Serralysin-like_metalloprot_C"/>
</dbReference>
<reference evidence="10" key="1">
    <citation type="journal article" date="2014" name="Sci. Data">
        <title>Genomes of diverse isolates of the marine cyanobacterium Prochlorococcus.</title>
        <authorList>
            <person name="Biller S."/>
            <person name="Berube P."/>
            <person name="Thompson J."/>
            <person name="Kelly L."/>
            <person name="Roggensack S."/>
            <person name="Awad L."/>
            <person name="Roache-Johnson K."/>
            <person name="Ding H."/>
            <person name="Giovannoni S.J."/>
            <person name="Moore L.R."/>
            <person name="Chisholm S.W."/>
        </authorList>
    </citation>
    <scope>NUCLEOTIDE SEQUENCE [LARGE SCALE GENOMIC DNA]</scope>
    <source>
        <strain evidence="10">SB</strain>
    </source>
</reference>
<dbReference type="InterPro" id="IPR003995">
    <property type="entry name" value="RTX_toxin_determinant-A"/>
</dbReference>
<name>A0A0A2B2T7_PROMR</name>